<dbReference type="Pfam" id="PF00956">
    <property type="entry name" value="NAP"/>
    <property type="match status" value="1"/>
</dbReference>
<evidence type="ECO:0000256" key="2">
    <source>
        <dbReference type="RuleBase" id="RU003876"/>
    </source>
</evidence>
<dbReference type="OMA" id="YSGDFMY"/>
<feature type="region of interest" description="Disordered" evidence="3">
    <location>
        <begin position="293"/>
        <end position="350"/>
    </location>
</feature>
<feature type="compositionally biased region" description="Pro residues" evidence="3">
    <location>
        <begin position="341"/>
        <end position="350"/>
    </location>
</feature>
<dbReference type="Proteomes" id="UP000008076">
    <property type="component" value="Unassembled WGS sequence"/>
</dbReference>
<dbReference type="VEuPathDB" id="AmoebaDB:EDI_284120"/>
<name>B0E5F3_ENTDS</name>
<dbReference type="OrthoDB" id="27325at2759"/>
<dbReference type="GO" id="GO:0006334">
    <property type="term" value="P:nucleosome assembly"/>
    <property type="evidence" value="ECO:0007669"/>
    <property type="project" value="InterPro"/>
</dbReference>
<reference evidence="5" key="1">
    <citation type="submission" date="2007-12" db="EMBL/GenBank/DDBJ databases">
        <title>Annotation of Entamoeba dispar SAW760.</title>
        <authorList>
            <person name="Lorenzi H."/>
            <person name="Inman J."/>
            <person name="Schobel S."/>
            <person name="Amedeo P."/>
            <person name="Caler E."/>
        </authorList>
    </citation>
    <scope>NUCLEOTIDE SEQUENCE [LARGE SCALE GENOMIC DNA]</scope>
    <source>
        <strain evidence="5">ATCC PRA-260 / SAW760</strain>
    </source>
</reference>
<evidence type="ECO:0000256" key="3">
    <source>
        <dbReference type="SAM" id="MobiDB-lite"/>
    </source>
</evidence>
<organism evidence="5">
    <name type="scientific">Entamoeba dispar (strain ATCC PRA-260 / SAW760)</name>
    <dbReference type="NCBI Taxonomy" id="370354"/>
    <lineage>
        <taxon>Eukaryota</taxon>
        <taxon>Amoebozoa</taxon>
        <taxon>Evosea</taxon>
        <taxon>Archamoebae</taxon>
        <taxon>Mastigamoebida</taxon>
        <taxon>Entamoebidae</taxon>
        <taxon>Entamoeba</taxon>
    </lineage>
</organism>
<dbReference type="SUPFAM" id="SSF143113">
    <property type="entry name" value="NAP-like"/>
    <property type="match status" value="1"/>
</dbReference>
<dbReference type="RefSeq" id="XP_001733632.1">
    <property type="nucleotide sequence ID" value="XM_001733580.1"/>
</dbReference>
<evidence type="ECO:0000313" key="4">
    <source>
        <dbReference type="EMBL" id="EDR30245.1"/>
    </source>
</evidence>
<dbReference type="GeneID" id="5878502"/>
<accession>B0E5F3</accession>
<dbReference type="eggNOG" id="KOG1507">
    <property type="taxonomic scope" value="Eukaryota"/>
</dbReference>
<gene>
    <name evidence="4" type="ORF">EDI_284120</name>
</gene>
<sequence>MSDLIDLATKSYEEYMTLVDEQVHKNYHACTKKMKEIQKLRLICERARYEAMSKFNEEASKIYGRMNEIITGNAQPTEDELEGYIKSDELVAQEGSQFNKGIPVFWFQVLKNSMLFDSANGSEADISVLIHLKNIRIEYMPLEDVKNKDGEDTLKYHYKVHFDFEPNEYFTNETITVSVQCKLCEAEGEFDEPAVITETPIEWHKDKDVRYKLVKRRGGKRGGRGRPAAAVRQKVESFFDLFYTPALPENLNLEEMEEVDEDVIICHTNFKIFMELINEVYPMALSFFDESMAEPDDEDMDDEDMEDGCGDDCDCEDHDDEDDDDDEEDKQHGNTSNTTAPPVPQECPQQ</sequence>
<dbReference type="KEGG" id="edi:EDI_284120"/>
<dbReference type="AlphaFoldDB" id="B0E5F3"/>
<feature type="compositionally biased region" description="Acidic residues" evidence="3">
    <location>
        <begin position="293"/>
        <end position="328"/>
    </location>
</feature>
<proteinExistence type="inferred from homology"/>
<evidence type="ECO:0000256" key="1">
    <source>
        <dbReference type="ARBA" id="ARBA00009947"/>
    </source>
</evidence>
<dbReference type="PANTHER" id="PTHR11875">
    <property type="entry name" value="TESTIS-SPECIFIC Y-ENCODED PROTEIN"/>
    <property type="match status" value="1"/>
</dbReference>
<evidence type="ECO:0000313" key="5">
    <source>
        <dbReference type="Proteomes" id="UP000008076"/>
    </source>
</evidence>
<dbReference type="GO" id="GO:0005634">
    <property type="term" value="C:nucleus"/>
    <property type="evidence" value="ECO:0007669"/>
    <property type="project" value="InterPro"/>
</dbReference>
<dbReference type="EMBL" id="DS547786">
    <property type="protein sequence ID" value="EDR30245.1"/>
    <property type="molecule type" value="Genomic_DNA"/>
</dbReference>
<dbReference type="InterPro" id="IPR037231">
    <property type="entry name" value="NAP-like_sf"/>
</dbReference>
<dbReference type="Gene3D" id="3.30.1120.90">
    <property type="entry name" value="Nucleosome assembly protein"/>
    <property type="match status" value="1"/>
</dbReference>
<protein>
    <submittedName>
        <fullName evidence="4">Nucleosome assembly protein, putative</fullName>
    </submittedName>
</protein>
<comment type="similarity">
    <text evidence="1 2">Belongs to the nucleosome assembly protein (NAP) family.</text>
</comment>
<keyword evidence="5" id="KW-1185">Reference proteome</keyword>
<dbReference type="InterPro" id="IPR002164">
    <property type="entry name" value="NAP_family"/>
</dbReference>